<accession>A0A4V3RQY9</accession>
<dbReference type="InterPro" id="IPR008969">
    <property type="entry name" value="CarboxyPept-like_regulatory"/>
</dbReference>
<sequence length="162" mass="17983">MKKTCIAFANMNRKKIFILVVGLSLLSPAYSSSYFDVETAIISDVSSPEKIKGKIMDKEGTPIPCALIAEQIDIYSNNMVESDSTGYFEIDVKTGSSLIVSAVGYLPLELKPSEYQRSKQLNITLEMNPDVKMEDVIVTAKRKTIVTTPTGFIYNMNENPLK</sequence>
<protein>
    <recommendedName>
        <fullName evidence="4">Carboxypeptidase-like regulatory domain-containing protein</fullName>
    </recommendedName>
</protein>
<evidence type="ECO:0000313" key="3">
    <source>
        <dbReference type="Proteomes" id="UP000310032"/>
    </source>
</evidence>
<gene>
    <name evidence="2" type="ORF">E5342_03225</name>
</gene>
<dbReference type="SUPFAM" id="SSF49464">
    <property type="entry name" value="Carboxypeptidase regulatory domain-like"/>
    <property type="match status" value="1"/>
</dbReference>
<feature type="signal peptide" evidence="1">
    <location>
        <begin position="1"/>
        <end position="33"/>
    </location>
</feature>
<dbReference type="Proteomes" id="UP000310032">
    <property type="component" value="Unassembled WGS sequence"/>
</dbReference>
<reference evidence="2 3" key="1">
    <citation type="submission" date="2019-04" db="EMBL/GenBank/DDBJ databases">
        <title>Microbes associate with the intestines of laboratory mice.</title>
        <authorList>
            <person name="Navarre W."/>
            <person name="Wong E."/>
            <person name="Huang K."/>
            <person name="Tropini C."/>
            <person name="Ng K."/>
            <person name="Yu B."/>
        </authorList>
    </citation>
    <scope>NUCLEOTIDE SEQUENCE [LARGE SCALE GENOMIC DNA]</scope>
    <source>
        <strain evidence="2 3">NM39_I3</strain>
    </source>
</reference>
<comment type="caution">
    <text evidence="2">The sequence shown here is derived from an EMBL/GenBank/DDBJ whole genome shotgun (WGS) entry which is preliminary data.</text>
</comment>
<feature type="chain" id="PRO_5020755877" description="Carboxypeptidase-like regulatory domain-containing protein" evidence="1">
    <location>
        <begin position="34"/>
        <end position="162"/>
    </location>
</feature>
<dbReference type="Gene3D" id="2.60.40.1120">
    <property type="entry name" value="Carboxypeptidase-like, regulatory domain"/>
    <property type="match status" value="1"/>
</dbReference>
<dbReference type="AlphaFoldDB" id="A0A4V3RQY9"/>
<evidence type="ECO:0000313" key="2">
    <source>
        <dbReference type="EMBL" id="TGY61520.1"/>
    </source>
</evidence>
<proteinExistence type="predicted"/>
<evidence type="ECO:0000256" key="1">
    <source>
        <dbReference type="SAM" id="SignalP"/>
    </source>
</evidence>
<name>A0A4V3RQY9_PARDI</name>
<keyword evidence="1" id="KW-0732">Signal</keyword>
<dbReference type="Pfam" id="PF13715">
    <property type="entry name" value="CarbopepD_reg_2"/>
    <property type="match status" value="1"/>
</dbReference>
<evidence type="ECO:0008006" key="4">
    <source>
        <dbReference type="Google" id="ProtNLM"/>
    </source>
</evidence>
<organism evidence="2 3">
    <name type="scientific">Parabacteroides distasonis</name>
    <dbReference type="NCBI Taxonomy" id="823"/>
    <lineage>
        <taxon>Bacteria</taxon>
        <taxon>Pseudomonadati</taxon>
        <taxon>Bacteroidota</taxon>
        <taxon>Bacteroidia</taxon>
        <taxon>Bacteroidales</taxon>
        <taxon>Tannerellaceae</taxon>
        <taxon>Parabacteroides</taxon>
    </lineage>
</organism>
<dbReference type="EMBL" id="SRYM01000006">
    <property type="protein sequence ID" value="TGY61520.1"/>
    <property type="molecule type" value="Genomic_DNA"/>
</dbReference>